<dbReference type="GO" id="GO:0030313">
    <property type="term" value="C:cell envelope"/>
    <property type="evidence" value="ECO:0007669"/>
    <property type="project" value="UniProtKB-SubCell"/>
</dbReference>
<dbReference type="EMBL" id="CP084959">
    <property type="protein sequence ID" value="UOA21962.1"/>
    <property type="molecule type" value="Genomic_DNA"/>
</dbReference>
<dbReference type="GO" id="GO:0046872">
    <property type="term" value="F:metal ion binding"/>
    <property type="evidence" value="ECO:0007669"/>
    <property type="project" value="UniProtKB-KW"/>
</dbReference>
<gene>
    <name evidence="10" type="primary">ccp</name>
    <name evidence="10" type="ORF">DSM110277_00345</name>
</gene>
<dbReference type="InterPro" id="IPR051395">
    <property type="entry name" value="Cytochrome_c_Peroxidase/MauG"/>
</dbReference>
<dbReference type="Gene3D" id="1.10.760.10">
    <property type="entry name" value="Cytochrome c-like domain"/>
    <property type="match status" value="2"/>
</dbReference>
<dbReference type="Pfam" id="PF03150">
    <property type="entry name" value="CCP_MauG"/>
    <property type="match status" value="1"/>
</dbReference>
<dbReference type="EC" id="1.11.1.5" evidence="10"/>
<protein>
    <submittedName>
        <fullName evidence="10">Cytochrome c551 peroxidase</fullName>
        <ecNumber evidence="10">1.11.1.5</ecNumber>
    </submittedName>
</protein>
<evidence type="ECO:0000256" key="2">
    <source>
        <dbReference type="ARBA" id="ARBA00022617"/>
    </source>
</evidence>
<sequence>MMKTALATAFALCLAPFPSVAGPLPDPVDPASFAPVDLDEAILGQLLFYDPILSGNRNIACATCHHPDFATSDGVSLGLGEGGVGLGLERRGDPDNMPPHRIPRNSPALFNLGAKEFTVLFHDGRIEVDAEMPSGFRTPLDDDMLDGFASLLSAQTMFPVLSPDEMAGQNMENDVAKAVRQGLITAQGGAWDILARRVAGLPDYAQRFQSVYDHITTPDDIGFTDISNAIAVFVAHEWRSDSSAFDAYLRDRSAPLDADAQKGMALFYGEAGCSTCHAGAFQTDHSFHAMGAPQLGPGKAALFETHTRDTGRMGVTGNGADAYAFRTPSLRNVMQTGPWGHAGGHSQIEKFLRDHMDPARAAKRFAPGAADRNGVRLPPLDGDDWREMDDPAARDAITQAAMIRAPKGLNPGDIAALVSFLRSLDDPQALSGRLGIPDTVPSGLAVGGAP</sequence>
<dbReference type="GO" id="GO:0009055">
    <property type="term" value="F:electron transfer activity"/>
    <property type="evidence" value="ECO:0007669"/>
    <property type="project" value="InterPro"/>
</dbReference>
<dbReference type="AlphaFoldDB" id="A0AAX3A769"/>
<keyword evidence="11" id="KW-1185">Reference proteome</keyword>
<evidence type="ECO:0000256" key="7">
    <source>
        <dbReference type="PROSITE-ProRule" id="PRU00433"/>
    </source>
</evidence>
<keyword evidence="6 7" id="KW-0408">Iron</keyword>
<feature type="domain" description="Cytochrome c" evidence="9">
    <location>
        <begin position="39"/>
        <end position="156"/>
    </location>
</feature>
<dbReference type="GO" id="GO:0004130">
    <property type="term" value="F:cytochrome-c peroxidase activity"/>
    <property type="evidence" value="ECO:0007669"/>
    <property type="project" value="UniProtKB-EC"/>
</dbReference>
<reference evidence="11" key="1">
    <citation type="journal article" date="2022" name="Microorganisms">
        <title>Beyond the ABCs#Discovery of Three New Plasmid Types in Rhodobacterales (RepQ, RepY, RepW).</title>
        <authorList>
            <person name="Freese H.M."/>
            <person name="Ringel V."/>
            <person name="Overmann J."/>
            <person name="Petersen J."/>
        </authorList>
    </citation>
    <scope>NUCLEOTIDE SEQUENCE [LARGE SCALE GENOMIC DNA]</scope>
    <source>
        <strain evidence="11">DSM 110277</strain>
    </source>
</reference>
<dbReference type="InterPro" id="IPR036909">
    <property type="entry name" value="Cyt_c-like_dom_sf"/>
</dbReference>
<dbReference type="InterPro" id="IPR009056">
    <property type="entry name" value="Cyt_c-like_dom"/>
</dbReference>
<keyword evidence="2 7" id="KW-0349">Heme</keyword>
<keyword evidence="3 7" id="KW-0479">Metal-binding</keyword>
<organism evidence="10 11">
    <name type="scientific">Sulfitobacter pontiacus</name>
    <dbReference type="NCBI Taxonomy" id="60137"/>
    <lineage>
        <taxon>Bacteria</taxon>
        <taxon>Pseudomonadati</taxon>
        <taxon>Pseudomonadota</taxon>
        <taxon>Alphaproteobacteria</taxon>
        <taxon>Rhodobacterales</taxon>
        <taxon>Roseobacteraceae</taxon>
        <taxon>Sulfitobacter</taxon>
    </lineage>
</organism>
<keyword evidence="5 10" id="KW-0560">Oxidoreductase</keyword>
<feature type="signal peptide" evidence="8">
    <location>
        <begin position="1"/>
        <end position="21"/>
    </location>
</feature>
<feature type="domain" description="Cytochrome c" evidence="9">
    <location>
        <begin position="258"/>
        <end position="425"/>
    </location>
</feature>
<comment type="subcellular location">
    <subcellularLocation>
        <location evidence="1">Cell envelope</location>
    </subcellularLocation>
</comment>
<dbReference type="PANTHER" id="PTHR30600:SF10">
    <property type="entry name" value="BLL6722 PROTEIN"/>
    <property type="match status" value="1"/>
</dbReference>
<evidence type="ECO:0000259" key="9">
    <source>
        <dbReference type="PROSITE" id="PS51007"/>
    </source>
</evidence>
<dbReference type="Proteomes" id="UP000830781">
    <property type="component" value="Chromosome"/>
</dbReference>
<evidence type="ECO:0000256" key="8">
    <source>
        <dbReference type="SAM" id="SignalP"/>
    </source>
</evidence>
<dbReference type="PROSITE" id="PS51007">
    <property type="entry name" value="CYTC"/>
    <property type="match status" value="2"/>
</dbReference>
<evidence type="ECO:0000313" key="10">
    <source>
        <dbReference type="EMBL" id="UOA21962.1"/>
    </source>
</evidence>
<evidence type="ECO:0000256" key="3">
    <source>
        <dbReference type="ARBA" id="ARBA00022723"/>
    </source>
</evidence>
<proteinExistence type="predicted"/>
<feature type="chain" id="PRO_5043791431" evidence="8">
    <location>
        <begin position="22"/>
        <end position="450"/>
    </location>
</feature>
<dbReference type="PANTHER" id="PTHR30600">
    <property type="entry name" value="CYTOCHROME C PEROXIDASE-RELATED"/>
    <property type="match status" value="1"/>
</dbReference>
<dbReference type="SUPFAM" id="SSF46626">
    <property type="entry name" value="Cytochrome c"/>
    <property type="match status" value="2"/>
</dbReference>
<dbReference type="GO" id="GO:0020037">
    <property type="term" value="F:heme binding"/>
    <property type="evidence" value="ECO:0007669"/>
    <property type="project" value="InterPro"/>
</dbReference>
<evidence type="ECO:0000256" key="5">
    <source>
        <dbReference type="ARBA" id="ARBA00023002"/>
    </source>
</evidence>
<name>A0AAX3A769_9RHOB</name>
<dbReference type="InterPro" id="IPR004852">
    <property type="entry name" value="Di-haem_cyt_c_peroxidsae"/>
</dbReference>
<keyword evidence="4 8" id="KW-0732">Signal</keyword>
<evidence type="ECO:0000313" key="11">
    <source>
        <dbReference type="Proteomes" id="UP000830781"/>
    </source>
</evidence>
<accession>A0AAX3A769</accession>
<keyword evidence="10" id="KW-0575">Peroxidase</keyword>
<evidence type="ECO:0000256" key="6">
    <source>
        <dbReference type="ARBA" id="ARBA00023004"/>
    </source>
</evidence>
<evidence type="ECO:0000256" key="4">
    <source>
        <dbReference type="ARBA" id="ARBA00022729"/>
    </source>
</evidence>
<evidence type="ECO:0000256" key="1">
    <source>
        <dbReference type="ARBA" id="ARBA00004196"/>
    </source>
</evidence>